<feature type="transmembrane region" description="Helical" evidence="2">
    <location>
        <begin position="33"/>
        <end position="50"/>
    </location>
</feature>
<proteinExistence type="predicted"/>
<evidence type="ECO:0008006" key="5">
    <source>
        <dbReference type="Google" id="ProtNLM"/>
    </source>
</evidence>
<feature type="transmembrane region" description="Helical" evidence="2">
    <location>
        <begin position="178"/>
        <end position="200"/>
    </location>
</feature>
<evidence type="ECO:0000313" key="3">
    <source>
        <dbReference type="EMBL" id="KAK8006323.1"/>
    </source>
</evidence>
<feature type="compositionally biased region" description="Acidic residues" evidence="1">
    <location>
        <begin position="258"/>
        <end position="267"/>
    </location>
</feature>
<keyword evidence="4" id="KW-1185">Reference proteome</keyword>
<name>A0ABR1RC75_9PEZI</name>
<evidence type="ECO:0000313" key="4">
    <source>
        <dbReference type="Proteomes" id="UP001396898"/>
    </source>
</evidence>
<comment type="caution">
    <text evidence="3">The sequence shown here is derived from an EMBL/GenBank/DDBJ whole genome shotgun (WGS) entry which is preliminary data.</text>
</comment>
<dbReference type="Proteomes" id="UP001396898">
    <property type="component" value="Unassembled WGS sequence"/>
</dbReference>
<protein>
    <recommendedName>
        <fullName evidence="5">Tetraspanin Tsp3</fullName>
    </recommendedName>
</protein>
<evidence type="ECO:0000256" key="1">
    <source>
        <dbReference type="SAM" id="MobiDB-lite"/>
    </source>
</evidence>
<keyword evidence="2" id="KW-0472">Membrane</keyword>
<feature type="region of interest" description="Disordered" evidence="1">
    <location>
        <begin position="232"/>
        <end position="286"/>
    </location>
</feature>
<accession>A0ABR1RC75</accession>
<keyword evidence="2" id="KW-0812">Transmembrane</keyword>
<keyword evidence="2" id="KW-1133">Transmembrane helix</keyword>
<organism evidence="3 4">
    <name type="scientific">Apiospora marii</name>
    <dbReference type="NCBI Taxonomy" id="335849"/>
    <lineage>
        <taxon>Eukaryota</taxon>
        <taxon>Fungi</taxon>
        <taxon>Dikarya</taxon>
        <taxon>Ascomycota</taxon>
        <taxon>Pezizomycotina</taxon>
        <taxon>Sordariomycetes</taxon>
        <taxon>Xylariomycetidae</taxon>
        <taxon>Amphisphaeriales</taxon>
        <taxon>Apiosporaceae</taxon>
        <taxon>Apiospora</taxon>
    </lineage>
</organism>
<sequence length="286" mass="31386">MVTFAVVTVFLLGLVAVSIYVLAESRRLSHPIPLGLTIFTLLLPFTVFGAQMLRRLYSNRGGIGNLMQHPLVYAILQVLQGLVSVVLATLWFEGMVGSGPAVDCNLQSTWRGLWMAHDGRSIEGIQNAFGCCGYNSVRDMAWPSRGGNVGLCRELTHRETSCAAPWRSSLRRLSGYDFGVVLGCLIVQFASHAPTLLRIWREMSENMARQNRNGNIAAALEQGPEASLVRRAPGGGDGNGSYRTMGHAYDDGHGSDPEALEEEDAEEDVHHDTARLLRNNNNHPER</sequence>
<reference evidence="3 4" key="1">
    <citation type="submission" date="2023-01" db="EMBL/GenBank/DDBJ databases">
        <title>Analysis of 21 Apiospora genomes using comparative genomics revels a genus with tremendous synthesis potential of carbohydrate active enzymes and secondary metabolites.</title>
        <authorList>
            <person name="Sorensen T."/>
        </authorList>
    </citation>
    <scope>NUCLEOTIDE SEQUENCE [LARGE SCALE GENOMIC DNA]</scope>
    <source>
        <strain evidence="3 4">CBS 20057</strain>
    </source>
</reference>
<dbReference type="EMBL" id="JAQQWI010000017">
    <property type="protein sequence ID" value="KAK8006323.1"/>
    <property type="molecule type" value="Genomic_DNA"/>
</dbReference>
<gene>
    <name evidence="3" type="ORF">PG991_012620</name>
</gene>
<evidence type="ECO:0000256" key="2">
    <source>
        <dbReference type="SAM" id="Phobius"/>
    </source>
</evidence>
<feature type="transmembrane region" description="Helical" evidence="2">
    <location>
        <begin position="71"/>
        <end position="92"/>
    </location>
</feature>